<dbReference type="Gene3D" id="3.40.630.30">
    <property type="match status" value="1"/>
</dbReference>
<evidence type="ECO:0000259" key="2">
    <source>
        <dbReference type="PROSITE" id="PS51186"/>
    </source>
</evidence>
<dbReference type="AlphaFoldDB" id="A0A848EEL1"/>
<feature type="domain" description="N-acetyltransferase" evidence="2">
    <location>
        <begin position="40"/>
        <end position="197"/>
    </location>
</feature>
<dbReference type="GO" id="GO:1990189">
    <property type="term" value="F:protein N-terminal-serine acetyltransferase activity"/>
    <property type="evidence" value="ECO:0007669"/>
    <property type="project" value="TreeGrafter"/>
</dbReference>
<dbReference type="Pfam" id="PF13302">
    <property type="entry name" value="Acetyltransf_3"/>
    <property type="match status" value="1"/>
</dbReference>
<feature type="compositionally biased region" description="Pro residues" evidence="1">
    <location>
        <begin position="14"/>
        <end position="31"/>
    </location>
</feature>
<comment type="caution">
    <text evidence="3">The sequence shown here is derived from an EMBL/GenBank/DDBJ whole genome shotgun (WGS) entry which is preliminary data.</text>
</comment>
<reference evidence="3 4" key="1">
    <citation type="submission" date="2020-03" db="EMBL/GenBank/DDBJ databases">
        <authorList>
            <person name="Sun Q."/>
        </authorList>
    </citation>
    <scope>NUCLEOTIDE SEQUENCE [LARGE SCALE GENOMIC DNA]</scope>
    <source>
        <strain evidence="3 4">JC162</strain>
    </source>
</reference>
<protein>
    <submittedName>
        <fullName evidence="3">GNAT family N-acetyltransferase</fullName>
    </submittedName>
</protein>
<organism evidence="3 4">
    <name type="scientific">Neoroseomonas marina</name>
    <dbReference type="NCBI Taxonomy" id="1232220"/>
    <lineage>
        <taxon>Bacteria</taxon>
        <taxon>Pseudomonadati</taxon>
        <taxon>Pseudomonadota</taxon>
        <taxon>Alphaproteobacteria</taxon>
        <taxon>Acetobacterales</taxon>
        <taxon>Acetobacteraceae</taxon>
        <taxon>Neoroseomonas</taxon>
    </lineage>
</organism>
<keyword evidence="4" id="KW-1185">Reference proteome</keyword>
<dbReference type="InterPro" id="IPR016181">
    <property type="entry name" value="Acyl_CoA_acyltransferase"/>
</dbReference>
<dbReference type="PANTHER" id="PTHR43441:SF2">
    <property type="entry name" value="FAMILY ACETYLTRANSFERASE, PUTATIVE (AFU_ORTHOLOGUE AFUA_7G00850)-RELATED"/>
    <property type="match status" value="1"/>
</dbReference>
<dbReference type="EMBL" id="JABBKX010000003">
    <property type="protein sequence ID" value="NMJ41927.1"/>
    <property type="molecule type" value="Genomic_DNA"/>
</dbReference>
<feature type="region of interest" description="Disordered" evidence="1">
    <location>
        <begin position="1"/>
        <end position="33"/>
    </location>
</feature>
<dbReference type="PANTHER" id="PTHR43441">
    <property type="entry name" value="RIBOSOMAL-PROTEIN-SERINE ACETYLTRANSFERASE"/>
    <property type="match status" value="1"/>
</dbReference>
<sequence>MTDLPEGVPFDPATDPPLGPRVDPTPRPLPARLPHRGAAVDLEPLHVRHVPELWRAAQSDRTGASWAYLGNGPFAEEAALRAYVGTFATMHDPMAWAIRPHATGTADGWLTLMEIHPAHAHIEIGNIWFSPRMQRTRAATEAMFLLMRHAMDDLGYRRLTWKCNALNMPSRRAAARLGFTYEGTLRNVLVVKGRRRDTAWFSILEDEWPARRDAILGWLDASNWGAGGAPKRSLSAFRG</sequence>
<name>A0A848EEL1_9PROT</name>
<evidence type="ECO:0000313" key="3">
    <source>
        <dbReference type="EMBL" id="NMJ41927.1"/>
    </source>
</evidence>
<proteinExistence type="predicted"/>
<dbReference type="RefSeq" id="WP_170054157.1">
    <property type="nucleotide sequence ID" value="NZ_JABBKX010000003.1"/>
</dbReference>
<dbReference type="FunFam" id="3.40.630.30:FF:000047">
    <property type="entry name" value="Acetyltransferase, GNAT family"/>
    <property type="match status" value="1"/>
</dbReference>
<dbReference type="InterPro" id="IPR051908">
    <property type="entry name" value="Ribosomal_N-acetyltransferase"/>
</dbReference>
<evidence type="ECO:0000256" key="1">
    <source>
        <dbReference type="SAM" id="MobiDB-lite"/>
    </source>
</evidence>
<dbReference type="InterPro" id="IPR000182">
    <property type="entry name" value="GNAT_dom"/>
</dbReference>
<evidence type="ECO:0000313" key="4">
    <source>
        <dbReference type="Proteomes" id="UP000548582"/>
    </source>
</evidence>
<accession>A0A848EEL1</accession>
<dbReference type="GO" id="GO:0008999">
    <property type="term" value="F:protein-N-terminal-alanine acetyltransferase activity"/>
    <property type="evidence" value="ECO:0007669"/>
    <property type="project" value="TreeGrafter"/>
</dbReference>
<keyword evidence="3" id="KW-0808">Transferase</keyword>
<dbReference type="SUPFAM" id="SSF55729">
    <property type="entry name" value="Acyl-CoA N-acyltransferases (Nat)"/>
    <property type="match status" value="1"/>
</dbReference>
<dbReference type="PROSITE" id="PS51186">
    <property type="entry name" value="GNAT"/>
    <property type="match status" value="1"/>
</dbReference>
<dbReference type="Proteomes" id="UP000548582">
    <property type="component" value="Unassembled WGS sequence"/>
</dbReference>
<gene>
    <name evidence="3" type="ORF">GWK16_11800</name>
</gene>